<proteinExistence type="predicted"/>
<sequence length="87" mass="9809">MKLGKVSITNKVLLSWLHFEDGRIVDIRSSCDKVGVLDVLIEHSEMPEYTEGDYVVPVLPLYTTQLHKKCGHQTITREPLKGESNAT</sequence>
<evidence type="ECO:0000313" key="1">
    <source>
        <dbReference type="EMBL" id="KKN72903.1"/>
    </source>
</evidence>
<name>A0A0F9W4E6_9ZZZZ</name>
<comment type="caution">
    <text evidence="1">The sequence shown here is derived from an EMBL/GenBank/DDBJ whole genome shotgun (WGS) entry which is preliminary data.</text>
</comment>
<accession>A0A0F9W4E6</accession>
<organism evidence="1">
    <name type="scientific">marine sediment metagenome</name>
    <dbReference type="NCBI Taxonomy" id="412755"/>
    <lineage>
        <taxon>unclassified sequences</taxon>
        <taxon>metagenomes</taxon>
        <taxon>ecological metagenomes</taxon>
    </lineage>
</organism>
<dbReference type="EMBL" id="LAZR01000353">
    <property type="protein sequence ID" value="KKN72903.1"/>
    <property type="molecule type" value="Genomic_DNA"/>
</dbReference>
<gene>
    <name evidence="1" type="ORF">LCGC14_0406070</name>
</gene>
<dbReference type="AlphaFoldDB" id="A0A0F9W4E6"/>
<reference evidence="1" key="1">
    <citation type="journal article" date="2015" name="Nature">
        <title>Complex archaea that bridge the gap between prokaryotes and eukaryotes.</title>
        <authorList>
            <person name="Spang A."/>
            <person name="Saw J.H."/>
            <person name="Jorgensen S.L."/>
            <person name="Zaremba-Niedzwiedzka K."/>
            <person name="Martijn J."/>
            <person name="Lind A.E."/>
            <person name="van Eijk R."/>
            <person name="Schleper C."/>
            <person name="Guy L."/>
            <person name="Ettema T.J."/>
        </authorList>
    </citation>
    <scope>NUCLEOTIDE SEQUENCE</scope>
</reference>
<protein>
    <submittedName>
        <fullName evidence="1">Uncharacterized protein</fullName>
    </submittedName>
</protein>